<dbReference type="EMBL" id="CZQE01000284">
    <property type="protein sequence ID" value="CUS45629.1"/>
    <property type="molecule type" value="Genomic_DNA"/>
</dbReference>
<reference evidence="1" key="1">
    <citation type="submission" date="2015-10" db="EMBL/GenBank/DDBJ databases">
        <authorList>
            <person name="Gilbert D.G."/>
        </authorList>
    </citation>
    <scope>NUCLEOTIDE SEQUENCE</scope>
</reference>
<dbReference type="InterPro" id="IPR018654">
    <property type="entry name" value="YjhX_toxin"/>
</dbReference>
<dbReference type="Pfam" id="PF09857">
    <property type="entry name" value="YjhX_toxin"/>
    <property type="match status" value="1"/>
</dbReference>
<proteinExistence type="inferred from homology"/>
<evidence type="ECO:0000313" key="1">
    <source>
        <dbReference type="EMBL" id="CUS45629.1"/>
    </source>
</evidence>
<gene>
    <name evidence="1" type="ORF">MGWOODY_Smn1687</name>
</gene>
<dbReference type="HAMAP" id="MF_00827">
    <property type="entry name" value="UPF0386"/>
    <property type="match status" value="1"/>
</dbReference>
<sequence>MNISKYEQRVLHALAQGGRIVHRRDEESSRIVAVDCFTRDGYVLADCTMPLFRKLKRRRLIASLDGGPYRVTRLGLAAVRAQLDNR</sequence>
<name>A0A160TPQ1_9ZZZZ</name>
<organism evidence="1">
    <name type="scientific">hydrothermal vent metagenome</name>
    <dbReference type="NCBI Taxonomy" id="652676"/>
    <lineage>
        <taxon>unclassified sequences</taxon>
        <taxon>metagenomes</taxon>
        <taxon>ecological metagenomes</taxon>
    </lineage>
</organism>
<protein>
    <submittedName>
        <fullName evidence="1">Uncharacterized protein</fullName>
    </submittedName>
</protein>
<accession>A0A160TPQ1</accession>
<dbReference type="AlphaFoldDB" id="A0A160TPQ1"/>
<dbReference type="NCBIfam" id="NF010240">
    <property type="entry name" value="PRK13687.1"/>
    <property type="match status" value="1"/>
</dbReference>